<protein>
    <submittedName>
        <fullName evidence="1">Uncharacterized protein</fullName>
    </submittedName>
</protein>
<organism evidence="1 2">
    <name type="scientific">Syntrophaceticus schinkii</name>
    <dbReference type="NCBI Taxonomy" id="499207"/>
    <lineage>
        <taxon>Bacteria</taxon>
        <taxon>Bacillati</taxon>
        <taxon>Bacillota</taxon>
        <taxon>Clostridia</taxon>
        <taxon>Thermoanaerobacterales</taxon>
        <taxon>Thermoanaerobacterales Family III. Incertae Sedis</taxon>
        <taxon>Syntrophaceticus</taxon>
    </lineage>
</organism>
<gene>
    <name evidence="1" type="ORF">SSCH_2630003</name>
</gene>
<proteinExistence type="predicted"/>
<evidence type="ECO:0000313" key="1">
    <source>
        <dbReference type="EMBL" id="CEO88799.1"/>
    </source>
</evidence>
<sequence length="73" mass="8130">MYTLSLLSLSTEDGVVEPYDGGNRAVHLLCELFLVGHDVPRGLVLMKMLSIINAGLDYVLPKNKKRNSKLLRC</sequence>
<dbReference type="Proteomes" id="UP000046155">
    <property type="component" value="Unassembled WGS sequence"/>
</dbReference>
<evidence type="ECO:0000313" key="2">
    <source>
        <dbReference type="Proteomes" id="UP000046155"/>
    </source>
</evidence>
<keyword evidence="2" id="KW-1185">Reference proteome</keyword>
<reference evidence="2" key="1">
    <citation type="submission" date="2015-01" db="EMBL/GenBank/DDBJ databases">
        <authorList>
            <person name="Manzoor Shahid"/>
            <person name="Zubair Saima"/>
        </authorList>
    </citation>
    <scope>NUCLEOTIDE SEQUENCE [LARGE SCALE GENOMIC DNA]</scope>
    <source>
        <strain evidence="2">Sp3</strain>
    </source>
</reference>
<accession>A0A0B7ME07</accession>
<dbReference type="AlphaFoldDB" id="A0A0B7ME07"/>
<dbReference type="EMBL" id="CDRZ01000183">
    <property type="protein sequence ID" value="CEO88799.1"/>
    <property type="molecule type" value="Genomic_DNA"/>
</dbReference>
<name>A0A0B7ME07_9FIRM</name>